<dbReference type="CDD" id="cd01948">
    <property type="entry name" value="EAL"/>
    <property type="match status" value="1"/>
</dbReference>
<dbReference type="InterPro" id="IPR029787">
    <property type="entry name" value="Nucleotide_cyclase"/>
</dbReference>
<dbReference type="Proteomes" id="UP000050836">
    <property type="component" value="Unassembled WGS sequence"/>
</dbReference>
<dbReference type="EMBL" id="LLXS01000005">
    <property type="protein sequence ID" value="KRG44887.1"/>
    <property type="molecule type" value="Genomic_DNA"/>
</dbReference>
<dbReference type="Gene3D" id="1.10.490.10">
    <property type="entry name" value="Globins"/>
    <property type="match status" value="1"/>
</dbReference>
<dbReference type="SUPFAM" id="SSF141868">
    <property type="entry name" value="EAL domain-like"/>
    <property type="match status" value="1"/>
</dbReference>
<dbReference type="Gene3D" id="3.20.20.450">
    <property type="entry name" value="EAL domain"/>
    <property type="match status" value="1"/>
</dbReference>
<keyword evidence="6" id="KW-1185">Reference proteome</keyword>
<dbReference type="PANTHER" id="PTHR44757">
    <property type="entry name" value="DIGUANYLATE CYCLASE DGCP"/>
    <property type="match status" value="1"/>
</dbReference>
<feature type="domain" description="GGDEF" evidence="4">
    <location>
        <begin position="345"/>
        <end position="476"/>
    </location>
</feature>
<dbReference type="InterPro" id="IPR039379">
    <property type="entry name" value="Protoglobin_sensor_dom"/>
</dbReference>
<dbReference type="NCBIfam" id="TIGR00254">
    <property type="entry name" value="GGDEF"/>
    <property type="match status" value="1"/>
</dbReference>
<dbReference type="InterPro" id="IPR044398">
    <property type="entry name" value="Globin-sensor_dom"/>
</dbReference>
<sequence>MDFPKPSSPFSGGTPEIPQAEIDLRLAYLKYNAEDQRNLNQAWDYIQSCSQHNIDRFYAHVGAFAETGSYIQDGRQLDRLRGMQQHYLRELFCAPVDAAYVDNRLRIGMVHHHIGLEPHWYLGSCSQLLSEITHSLEPILTEDPRFYAAAMQSVIKRLFLDMGIAMNAYVFTDRHALSKSTSSLRESEALLSEAHDLAQLARWELFLPEGPLNGCPRAQEMLHLEQTQEKNGYERLRYWVNPADRAEVDAAFASTLASGVTYDVRYRVEHPGHPLRMLRERGRALLENGKPVRVVGTVQDISLQVSQLSRIEQLALFDDLTQLPNRANFLGNLERHLIDAGKTRKPFSLLFIDLDDFKEINDTQGHSVGDEVLIEVARRLKENLKPQEMVARLGGDEFVVLTPTGAKDGATTAALRFSTAIGRPLWIGQSMMGIRASIGIASCPEDGLKSGLLLRNADIAMYAAKSSRSGIEIYRPEMSERLLRRAQLASRLQHALDEGALELYYQPQVTVADGTLVGAEALLRWHDPVLGQVSPDEFIPLAEHRGLIGAVGQWVAAQACRQLHHWESAGRALPGQLAINISPRQLDDPQFAEQLLELVRQAGVLPGKIDLELTESGIMIDPESSLSILQKLKDAGFSLSLDDFGMGYSSLAHLRGFPLDKIKLDRSFVLGMLEQPHDYAIVVATIAMAQSLGLRMVAEGVESALQVDALKRLGCSHAQGYFYGVPLPAEQFAEQWLNT</sequence>
<evidence type="ECO:0000259" key="3">
    <source>
        <dbReference type="PROSITE" id="PS50883"/>
    </source>
</evidence>
<dbReference type="AlphaFoldDB" id="A0A0R0AUA5"/>
<dbReference type="GO" id="GO:0019825">
    <property type="term" value="F:oxygen binding"/>
    <property type="evidence" value="ECO:0007669"/>
    <property type="project" value="InterPro"/>
</dbReference>
<dbReference type="Gene3D" id="3.30.70.270">
    <property type="match status" value="1"/>
</dbReference>
<evidence type="ECO:0000313" key="5">
    <source>
        <dbReference type="EMBL" id="KRG44887.1"/>
    </source>
</evidence>
<dbReference type="SUPFAM" id="SSF55073">
    <property type="entry name" value="Nucleotide cyclase"/>
    <property type="match status" value="1"/>
</dbReference>
<dbReference type="SUPFAM" id="SSF46458">
    <property type="entry name" value="Globin-like"/>
    <property type="match status" value="1"/>
</dbReference>
<dbReference type="RefSeq" id="WP_057505573.1">
    <property type="nucleotide sequence ID" value="NZ_LLXS01000005.1"/>
</dbReference>
<feature type="domain" description="EAL" evidence="3">
    <location>
        <begin position="485"/>
        <end position="739"/>
    </location>
</feature>
<gene>
    <name evidence="5" type="ORF">ARC78_03495</name>
</gene>
<dbReference type="InterPro" id="IPR043128">
    <property type="entry name" value="Rev_trsase/Diguanyl_cyclase"/>
</dbReference>
<dbReference type="PROSITE" id="PS50883">
    <property type="entry name" value="EAL"/>
    <property type="match status" value="1"/>
</dbReference>
<dbReference type="InterPro" id="IPR012292">
    <property type="entry name" value="Globin/Proto"/>
</dbReference>
<accession>A0A0R0AUA5</accession>
<evidence type="ECO:0000256" key="1">
    <source>
        <dbReference type="ARBA" id="ARBA00015125"/>
    </source>
</evidence>
<dbReference type="CDD" id="cd01068">
    <property type="entry name" value="globin_sensor"/>
    <property type="match status" value="1"/>
</dbReference>
<proteinExistence type="predicted"/>
<dbReference type="PROSITE" id="PS50887">
    <property type="entry name" value="GGDEF"/>
    <property type="match status" value="1"/>
</dbReference>
<dbReference type="Pfam" id="PF11563">
    <property type="entry name" value="Protoglobin"/>
    <property type="match status" value="1"/>
</dbReference>
<dbReference type="InterPro" id="IPR035965">
    <property type="entry name" value="PAS-like_dom_sf"/>
</dbReference>
<dbReference type="Pfam" id="PF08447">
    <property type="entry name" value="PAS_3"/>
    <property type="match status" value="1"/>
</dbReference>
<dbReference type="SUPFAM" id="SSF55785">
    <property type="entry name" value="PYP-like sensor domain (PAS domain)"/>
    <property type="match status" value="1"/>
</dbReference>
<dbReference type="Pfam" id="PF00990">
    <property type="entry name" value="GGDEF"/>
    <property type="match status" value="1"/>
</dbReference>
<name>A0A0R0AUA5_9GAMM</name>
<dbReference type="PANTHER" id="PTHR44757:SF2">
    <property type="entry name" value="BIOFILM ARCHITECTURE MAINTENANCE PROTEIN MBAA"/>
    <property type="match status" value="1"/>
</dbReference>
<protein>
    <recommendedName>
        <fullName evidence="1">Diguanylate cyclase DosC</fullName>
    </recommendedName>
    <alternativeName>
        <fullName evidence="2">Direct oxygen-sensing cyclase</fullName>
    </alternativeName>
</protein>
<dbReference type="GO" id="GO:0020037">
    <property type="term" value="F:heme binding"/>
    <property type="evidence" value="ECO:0007669"/>
    <property type="project" value="InterPro"/>
</dbReference>
<dbReference type="InterPro" id="IPR000014">
    <property type="entry name" value="PAS"/>
</dbReference>
<evidence type="ECO:0000256" key="2">
    <source>
        <dbReference type="ARBA" id="ARBA00029839"/>
    </source>
</evidence>
<evidence type="ECO:0000313" key="6">
    <source>
        <dbReference type="Proteomes" id="UP000050836"/>
    </source>
</evidence>
<dbReference type="InterPro" id="IPR000160">
    <property type="entry name" value="GGDEF_dom"/>
</dbReference>
<evidence type="ECO:0000259" key="4">
    <source>
        <dbReference type="PROSITE" id="PS50887"/>
    </source>
</evidence>
<dbReference type="InterPro" id="IPR052155">
    <property type="entry name" value="Biofilm_reg_signaling"/>
</dbReference>
<dbReference type="CDD" id="cd00130">
    <property type="entry name" value="PAS"/>
    <property type="match status" value="1"/>
</dbReference>
<comment type="caution">
    <text evidence="5">The sequence shown here is derived from an EMBL/GenBank/DDBJ whole genome shotgun (WGS) entry which is preliminary data.</text>
</comment>
<dbReference type="Gene3D" id="3.30.450.20">
    <property type="entry name" value="PAS domain"/>
    <property type="match status" value="1"/>
</dbReference>
<organism evidence="5 6">
    <name type="scientific">Stenotrophomonas pictorum JCM 9942</name>
    <dbReference type="NCBI Taxonomy" id="1236960"/>
    <lineage>
        <taxon>Bacteria</taxon>
        <taxon>Pseudomonadati</taxon>
        <taxon>Pseudomonadota</taxon>
        <taxon>Gammaproteobacteria</taxon>
        <taxon>Lysobacterales</taxon>
        <taxon>Lysobacteraceae</taxon>
        <taxon>Stenotrophomonas</taxon>
    </lineage>
</organism>
<reference evidence="5 6" key="1">
    <citation type="submission" date="2015-10" db="EMBL/GenBank/DDBJ databases">
        <title>Genome sequencing and analysis of members of genus Stenotrophomonas.</title>
        <authorList>
            <person name="Patil P.P."/>
            <person name="Midha S."/>
            <person name="Patil P.B."/>
        </authorList>
    </citation>
    <scope>NUCLEOTIDE SEQUENCE [LARGE SCALE GENOMIC DNA]</scope>
    <source>
        <strain evidence="5 6">JCM 9942</strain>
    </source>
</reference>
<dbReference type="CDD" id="cd01949">
    <property type="entry name" value="GGDEF"/>
    <property type="match status" value="1"/>
</dbReference>
<dbReference type="InterPro" id="IPR001633">
    <property type="entry name" value="EAL_dom"/>
</dbReference>
<dbReference type="InterPro" id="IPR009050">
    <property type="entry name" value="Globin-like_sf"/>
</dbReference>
<dbReference type="SMART" id="SM00052">
    <property type="entry name" value="EAL"/>
    <property type="match status" value="1"/>
</dbReference>
<dbReference type="InterPro" id="IPR035919">
    <property type="entry name" value="EAL_sf"/>
</dbReference>
<dbReference type="SMART" id="SM00267">
    <property type="entry name" value="GGDEF"/>
    <property type="match status" value="1"/>
</dbReference>
<dbReference type="InterPro" id="IPR013655">
    <property type="entry name" value="PAS_fold_3"/>
</dbReference>
<dbReference type="Pfam" id="PF00563">
    <property type="entry name" value="EAL"/>
    <property type="match status" value="1"/>
</dbReference>